<feature type="region of interest" description="Disordered" evidence="1">
    <location>
        <begin position="281"/>
        <end position="300"/>
    </location>
</feature>
<dbReference type="RefSeq" id="WP_349880214.1">
    <property type="nucleotide sequence ID" value="NZ_CP157974.1"/>
</dbReference>
<name>A0AAU7R6U9_9ACTN</name>
<keyword evidence="2" id="KW-0812">Transmembrane</keyword>
<organism evidence="3">
    <name type="scientific">Micromonospora sp. HUAS YX12</name>
    <dbReference type="NCBI Taxonomy" id="3156396"/>
    <lineage>
        <taxon>Bacteria</taxon>
        <taxon>Bacillati</taxon>
        <taxon>Actinomycetota</taxon>
        <taxon>Actinomycetes</taxon>
        <taxon>Micromonosporales</taxon>
        <taxon>Micromonosporaceae</taxon>
        <taxon>Micromonospora</taxon>
    </lineage>
</organism>
<sequence length="300" mass="32812">MTDAAPVDPPSLAKPAPSRSRLALIFSWRALPPLVVLVCAGFAIWLCAFFVQRAGDAAHPLTQLEQALFGLFTLLAGAGLSWLTSAYYSAQQARSQFQQLARPALRRVTTARDSADALLVAIDRRRTGGPQSQHDPQEHLASLYELVEQHARVLDDAIEDWHEVLPEDVQAVHAQEARRSYLLLNTRLDDVNAKLTLMAAAIDGKTNTASIAEEIADLRAEVANLRKTARVNNGGHIAPDGSFITPRDPGKRRVSDTRTLRVKTGSEEMVRRLLDDVGQTRIGEVRKEMKSEDGPDAAAG</sequence>
<dbReference type="EMBL" id="CP157974">
    <property type="protein sequence ID" value="XBT83976.1"/>
    <property type="molecule type" value="Genomic_DNA"/>
</dbReference>
<keyword evidence="2" id="KW-0472">Membrane</keyword>
<accession>A0AAU7R6U9</accession>
<evidence type="ECO:0000313" key="3">
    <source>
        <dbReference type="EMBL" id="XBT83976.1"/>
    </source>
</evidence>
<keyword evidence="2" id="KW-1133">Transmembrane helix</keyword>
<reference evidence="3" key="1">
    <citation type="submission" date="2024-06" db="EMBL/GenBank/DDBJ databases">
        <title>Micromonospora sp. strain HUAS YX12 genome sequences.</title>
        <authorList>
            <person name="Mo P."/>
        </authorList>
    </citation>
    <scope>NUCLEOTIDE SEQUENCE</scope>
    <source>
        <strain evidence="3">HUAS YX12</strain>
    </source>
</reference>
<evidence type="ECO:0000256" key="2">
    <source>
        <dbReference type="SAM" id="Phobius"/>
    </source>
</evidence>
<gene>
    <name evidence="3" type="ORF">ABIH81_11190</name>
</gene>
<proteinExistence type="predicted"/>
<feature type="transmembrane region" description="Helical" evidence="2">
    <location>
        <begin position="30"/>
        <end position="51"/>
    </location>
</feature>
<evidence type="ECO:0000256" key="1">
    <source>
        <dbReference type="SAM" id="MobiDB-lite"/>
    </source>
</evidence>
<protein>
    <submittedName>
        <fullName evidence="3">Uncharacterized protein</fullName>
    </submittedName>
</protein>
<dbReference type="AlphaFoldDB" id="A0AAU7R6U9"/>
<feature type="transmembrane region" description="Helical" evidence="2">
    <location>
        <begin position="67"/>
        <end position="88"/>
    </location>
</feature>
<feature type="compositionally biased region" description="Basic and acidic residues" evidence="1">
    <location>
        <begin position="283"/>
        <end position="293"/>
    </location>
</feature>